<reference evidence="2" key="1">
    <citation type="journal article" date="2014" name="Front. Microbiol.">
        <title>High frequency of phylogenetically diverse reductive dehalogenase-homologous genes in deep subseafloor sedimentary metagenomes.</title>
        <authorList>
            <person name="Kawai M."/>
            <person name="Futagami T."/>
            <person name="Toyoda A."/>
            <person name="Takaki Y."/>
            <person name="Nishi S."/>
            <person name="Hori S."/>
            <person name="Arai W."/>
            <person name="Tsubouchi T."/>
            <person name="Morono Y."/>
            <person name="Uchiyama I."/>
            <person name="Ito T."/>
            <person name="Fujiyama A."/>
            <person name="Inagaki F."/>
            <person name="Takami H."/>
        </authorList>
    </citation>
    <scope>NUCLEOTIDE SEQUENCE</scope>
    <source>
        <strain evidence="2">Expedition CK06-06</strain>
    </source>
</reference>
<evidence type="ECO:0000313" key="2">
    <source>
        <dbReference type="EMBL" id="GAG20728.1"/>
    </source>
</evidence>
<dbReference type="Pfam" id="PF13392">
    <property type="entry name" value="HNH_3"/>
    <property type="match status" value="1"/>
</dbReference>
<name>X0W7Z3_9ZZZZ</name>
<dbReference type="InterPro" id="IPR044925">
    <property type="entry name" value="His-Me_finger_sf"/>
</dbReference>
<evidence type="ECO:0000259" key="1">
    <source>
        <dbReference type="Pfam" id="PF13392"/>
    </source>
</evidence>
<gene>
    <name evidence="2" type="ORF">S01H1_54875</name>
</gene>
<dbReference type="EMBL" id="BARS01035632">
    <property type="protein sequence ID" value="GAG20728.1"/>
    <property type="molecule type" value="Genomic_DNA"/>
</dbReference>
<dbReference type="Gene3D" id="3.90.75.20">
    <property type="match status" value="1"/>
</dbReference>
<protein>
    <recommendedName>
        <fullName evidence="1">HNH nuclease domain-containing protein</fullName>
    </recommendedName>
</protein>
<feature type="domain" description="HNH nuclease" evidence="1">
    <location>
        <begin position="4"/>
        <end position="30"/>
    </location>
</feature>
<proteinExistence type="predicted"/>
<comment type="caution">
    <text evidence="2">The sequence shown here is derived from an EMBL/GenBank/DDBJ whole genome shotgun (WGS) entry which is preliminary data.</text>
</comment>
<sequence>KLREGEVVHHLNENKLDNTSANLMLCSNQNEHHSWHEEQKEVTGLW</sequence>
<accession>X0W7Z3</accession>
<dbReference type="InterPro" id="IPR003615">
    <property type="entry name" value="HNH_nuc"/>
</dbReference>
<dbReference type="SUPFAM" id="SSF54060">
    <property type="entry name" value="His-Me finger endonucleases"/>
    <property type="match status" value="1"/>
</dbReference>
<feature type="non-terminal residue" evidence="2">
    <location>
        <position position="1"/>
    </location>
</feature>
<organism evidence="2">
    <name type="scientific">marine sediment metagenome</name>
    <dbReference type="NCBI Taxonomy" id="412755"/>
    <lineage>
        <taxon>unclassified sequences</taxon>
        <taxon>metagenomes</taxon>
        <taxon>ecological metagenomes</taxon>
    </lineage>
</organism>
<dbReference type="AlphaFoldDB" id="X0W7Z3"/>